<proteinExistence type="predicted"/>
<protein>
    <submittedName>
        <fullName evidence="2">Uncharacterized protein</fullName>
    </submittedName>
</protein>
<evidence type="ECO:0000313" key="2">
    <source>
        <dbReference type="EMBL" id="EIJ87188.1"/>
    </source>
</evidence>
<gene>
    <name evidence="2" type="ORF">NEQG_02523</name>
</gene>
<reference evidence="2" key="1">
    <citation type="submission" date="2011-01" db="EMBL/GenBank/DDBJ databases">
        <title>The Genome Sequence of Nematocida parisii strain ERTm3.</title>
        <authorList>
            <consortium name="The Broad Institute Genome Sequencing Platform"/>
            <consortium name="The Broad Institute Genome Sequencing Center for Infectious Disease"/>
            <person name="Cuomo C."/>
            <person name="Troemel E."/>
            <person name="Young S.K."/>
            <person name="Zeng Q."/>
            <person name="Gargeya S."/>
            <person name="Fitzgerald M."/>
            <person name="Haas B."/>
            <person name="Abouelleil A."/>
            <person name="Alvarado L."/>
            <person name="Arachchi H.M."/>
            <person name="Berlin A."/>
            <person name="Chapman S.B."/>
            <person name="Gearin G."/>
            <person name="Goldberg J."/>
            <person name="Griggs A."/>
            <person name="Gujja S."/>
            <person name="Hansen M."/>
            <person name="Heiman D."/>
            <person name="Howarth C."/>
            <person name="Larimer J."/>
            <person name="Lui A."/>
            <person name="MacDonald P.J.P."/>
            <person name="McCowen C."/>
            <person name="Montmayeur A."/>
            <person name="Murphy C."/>
            <person name="Neiman D."/>
            <person name="Pearson M."/>
            <person name="Priest M."/>
            <person name="Roberts A."/>
            <person name="Saif S."/>
            <person name="Shea T."/>
            <person name="Sisk P."/>
            <person name="Stolte C."/>
            <person name="Sykes S."/>
            <person name="Wortman J."/>
            <person name="Nusbaum C."/>
            <person name="Birren B."/>
        </authorList>
    </citation>
    <scope>NUCLEOTIDE SEQUENCE</scope>
    <source>
        <strain evidence="2">ERTm3</strain>
    </source>
</reference>
<dbReference type="InParanoid" id="I3ED91"/>
<name>I3ED91_NEMP3</name>
<sequence>MSNFKKATYFKQNISYRFIFLMEKNTLIKLLLLICLAVLNALISIKKLPLINLSKRKYMYAPSCIYISASSDKNPIFKKSIDTPKHCGKKEKENNNITQKIAQVLSEKLEKDYQMIRETDRKEPVFIASNTTTMKTPETSNSNEFINRENNNPNQTIKRKSKEIKKTFRSKDSSVEKTSEEPQVLCEYKYASEKKEVIEVLGKVIKKSLEGHGLNQSFINEISINTVIEHKTTVVIENTSISGDIETKTLWDVLKECIADTRTDKNDRRNIATSIASYPKRLKPVPIIIHAILAHYNSYQARVGCLVICGFDLQLNENAFSVYTIFFSIEKLLLRRTLISFDVLNMLNKCISLKSLSVYMGSVIKSNANINLSLPLHLEELNLGCISRHYANLILCSAAMCQLLREISISSIDFMDTDRLNGLKHINNVRSFTLRDIVFSVCPDFSFLKRMSALQELNMNKIFYSYTNEFKLKDIYEIKETLRYLSTEAALVDSYVLEGNNIVKENRTIGMHISPTTIRVDAKLYIDLGLNRMLPTMNQVYTVCIVFVKEVYCFLMDPVELEFSIDSTLCYLDISAKTATFASQTLLRQIQQIEPPFLYMQSIQHIYLMNFLKELSQNSIISVLSDRILNYTQNNKIKTLYISAPLTQLTMDIYRIVMFNDRMPDLKELCLFNVLFIPTSTSPRNENQKKALTAYSTLIHAAPPLMFNCKLMKSGDILIIMDSSTDGRTFTSMSRSF</sequence>
<organism evidence="2 3">
    <name type="scientific">Nematocida parisii (strain ERTm3)</name>
    <name type="common">Nematode killer fungus</name>
    <dbReference type="NCBI Taxonomy" id="935791"/>
    <lineage>
        <taxon>Eukaryota</taxon>
        <taxon>Fungi</taxon>
        <taxon>Fungi incertae sedis</taxon>
        <taxon>Microsporidia</taxon>
        <taxon>Nematocida</taxon>
    </lineage>
</organism>
<dbReference type="AlphaFoldDB" id="I3ED91"/>
<dbReference type="HOGENOM" id="CLU_015892_0_0_1"/>
<keyword evidence="3" id="KW-1185">Reference proteome</keyword>
<dbReference type="VEuPathDB" id="MicrosporidiaDB:NEQG_02523"/>
<evidence type="ECO:0000313" key="3">
    <source>
        <dbReference type="Proteomes" id="UP000002872"/>
    </source>
</evidence>
<evidence type="ECO:0000256" key="1">
    <source>
        <dbReference type="SAM" id="MobiDB-lite"/>
    </source>
</evidence>
<dbReference type="Proteomes" id="UP000002872">
    <property type="component" value="Unassembled WGS sequence"/>
</dbReference>
<feature type="compositionally biased region" description="Low complexity" evidence="1">
    <location>
        <begin position="140"/>
        <end position="154"/>
    </location>
</feature>
<dbReference type="EMBL" id="GL870884">
    <property type="protein sequence ID" value="EIJ87188.1"/>
    <property type="molecule type" value="Genomic_DNA"/>
</dbReference>
<feature type="region of interest" description="Disordered" evidence="1">
    <location>
        <begin position="133"/>
        <end position="161"/>
    </location>
</feature>
<dbReference type="OrthoDB" id="10320099at2759"/>
<accession>I3ED91</accession>